<dbReference type="InParanoid" id="A0A1Q5PWB1"/>
<accession>A0A1Q5PWB1</accession>
<dbReference type="InterPro" id="IPR027383">
    <property type="entry name" value="Znf_put"/>
</dbReference>
<dbReference type="InterPro" id="IPR024020">
    <property type="entry name" value="Anit_sigma_mycothiol_RsrA"/>
</dbReference>
<feature type="domain" description="Putative zinc-finger" evidence="1">
    <location>
        <begin position="5"/>
        <end position="39"/>
    </location>
</feature>
<dbReference type="STRING" id="52770.BSZ40_06065"/>
<evidence type="ECO:0000313" key="3">
    <source>
        <dbReference type="Proteomes" id="UP000185612"/>
    </source>
</evidence>
<keyword evidence="3" id="KW-1185">Reference proteome</keyword>
<evidence type="ECO:0000313" key="2">
    <source>
        <dbReference type="EMBL" id="OKL51715.1"/>
    </source>
</evidence>
<protein>
    <submittedName>
        <fullName evidence="2">Mycothiol system anti-sigma-R factor</fullName>
    </submittedName>
</protein>
<reference evidence="3" key="1">
    <citation type="submission" date="2016-12" db="EMBL/GenBank/DDBJ databases">
        <authorList>
            <person name="Meng X."/>
        </authorList>
    </citation>
    <scope>NUCLEOTIDE SEQUENCE [LARGE SCALE GENOMIC DNA]</scope>
    <source>
        <strain evidence="3">DSM 20732</strain>
    </source>
</reference>
<dbReference type="Proteomes" id="UP000185612">
    <property type="component" value="Unassembled WGS sequence"/>
</dbReference>
<evidence type="ECO:0000259" key="1">
    <source>
        <dbReference type="Pfam" id="PF13490"/>
    </source>
</evidence>
<comment type="caution">
    <text evidence="2">The sequence shown here is derived from an EMBL/GenBank/DDBJ whole genome shotgun (WGS) entry which is preliminary data.</text>
</comment>
<dbReference type="Pfam" id="PF13490">
    <property type="entry name" value="zf-HC2"/>
    <property type="match status" value="1"/>
</dbReference>
<dbReference type="RefSeq" id="WP_073824287.1">
    <property type="nucleotide sequence ID" value="NZ_JAUNKL010000037.1"/>
</dbReference>
<dbReference type="FunCoup" id="A0A1Q5PWB1">
    <property type="interactions" value="1"/>
</dbReference>
<organism evidence="2 3">
    <name type="scientific">Buchananella hordeovulneris</name>
    <dbReference type="NCBI Taxonomy" id="52770"/>
    <lineage>
        <taxon>Bacteria</taxon>
        <taxon>Bacillati</taxon>
        <taxon>Actinomycetota</taxon>
        <taxon>Actinomycetes</taxon>
        <taxon>Actinomycetales</taxon>
        <taxon>Actinomycetaceae</taxon>
        <taxon>Buchananella</taxon>
    </lineage>
</organism>
<proteinExistence type="predicted"/>
<dbReference type="AlphaFoldDB" id="A0A1Q5PWB1"/>
<gene>
    <name evidence="2" type="ORF">BSZ40_06065</name>
</gene>
<sequence>MKSECEELVANLFAFLDAELDADLLDRLAQHLDECGHCHELADAELHLRAILKRCCCEQAPETLRVRIVEQLTVLRMQA</sequence>
<name>A0A1Q5PWB1_9ACTO</name>
<dbReference type="NCBIfam" id="TIGR03988">
    <property type="entry name" value="antisig_RsrA"/>
    <property type="match status" value="1"/>
</dbReference>
<dbReference type="EMBL" id="MQVS01000005">
    <property type="protein sequence ID" value="OKL51715.1"/>
    <property type="molecule type" value="Genomic_DNA"/>
</dbReference>